<organism evidence="3 4">
    <name type="scientific">Nocardioides immobilis</name>
    <dbReference type="NCBI Taxonomy" id="2049295"/>
    <lineage>
        <taxon>Bacteria</taxon>
        <taxon>Bacillati</taxon>
        <taxon>Actinomycetota</taxon>
        <taxon>Actinomycetes</taxon>
        <taxon>Propionibacteriales</taxon>
        <taxon>Nocardioidaceae</taxon>
        <taxon>Nocardioides</taxon>
    </lineage>
</organism>
<name>A0A417XTT7_9ACTN</name>
<keyword evidence="2" id="KW-1133">Transmembrane helix</keyword>
<reference evidence="3 4" key="1">
    <citation type="submission" date="2018-09" db="EMBL/GenBank/DDBJ databases">
        <title>Genome sequencing of Nocardioides immobilis CCTCC AB 2017083 for comparison to Nocardioides silvaticus.</title>
        <authorList>
            <person name="Li C."/>
            <person name="Wang G."/>
        </authorList>
    </citation>
    <scope>NUCLEOTIDE SEQUENCE [LARGE SCALE GENOMIC DNA]</scope>
    <source>
        <strain evidence="3 4">CCTCC AB 2017083</strain>
    </source>
</reference>
<keyword evidence="2" id="KW-0472">Membrane</keyword>
<feature type="transmembrane region" description="Helical" evidence="2">
    <location>
        <begin position="38"/>
        <end position="58"/>
    </location>
</feature>
<dbReference type="InterPro" id="IPR011044">
    <property type="entry name" value="Quino_amine_DH_bsu"/>
</dbReference>
<evidence type="ECO:0000256" key="1">
    <source>
        <dbReference type="SAM" id="MobiDB-lite"/>
    </source>
</evidence>
<feature type="region of interest" description="Disordered" evidence="1">
    <location>
        <begin position="376"/>
        <end position="404"/>
    </location>
</feature>
<dbReference type="Proteomes" id="UP000283644">
    <property type="component" value="Unassembled WGS sequence"/>
</dbReference>
<gene>
    <name evidence="3" type="ORF">D0Z08_27700</name>
</gene>
<dbReference type="RefSeq" id="WP_118928524.1">
    <property type="nucleotide sequence ID" value="NZ_QXGH01000039.1"/>
</dbReference>
<evidence type="ECO:0000313" key="4">
    <source>
        <dbReference type="Proteomes" id="UP000283644"/>
    </source>
</evidence>
<keyword evidence="4" id="KW-1185">Reference proteome</keyword>
<keyword evidence="2" id="KW-0812">Transmembrane</keyword>
<proteinExistence type="predicted"/>
<dbReference type="SUPFAM" id="SSF50969">
    <property type="entry name" value="YVTN repeat-like/Quinoprotein amine dehydrogenase"/>
    <property type="match status" value="1"/>
</dbReference>
<dbReference type="OrthoDB" id="3785300at2"/>
<evidence type="ECO:0000256" key="2">
    <source>
        <dbReference type="SAM" id="Phobius"/>
    </source>
</evidence>
<protein>
    <recommendedName>
        <fullName evidence="5">WD40 repeat domain-containing protein</fullName>
    </recommendedName>
</protein>
<dbReference type="AlphaFoldDB" id="A0A417XTT7"/>
<dbReference type="EMBL" id="QXGH01000039">
    <property type="protein sequence ID" value="RHW23878.1"/>
    <property type="molecule type" value="Genomic_DNA"/>
</dbReference>
<evidence type="ECO:0000313" key="3">
    <source>
        <dbReference type="EMBL" id="RHW23878.1"/>
    </source>
</evidence>
<sequence length="404" mass="42411">MTEQLKTLMDRAADLDFAAIDVDAITGAGDRTVRRRRIATGVAGVAALAVVATGAVLLGGDDGDRKTDFVDDRSLTDVAIWTEGSTLHTPDRSWDLGVDVATLVRTSEGVAFLGWDGNKEGRFDVYTFTGDGEPTRIGETQDWHLRSDPEQPYLGWLDGTGQDLDAVIYDVSRGERVWSEPAEQRYSFPVVAIDGTQAYLAGVDEGPFQVLDLASGDLRELPDNEIWRSFVAAKGDLVARTDHGAVEGGDGNALVVGPVGADPVSIPGGAADGAVFSPDGRWISVFSDGLSVHDTATGEAVAVDAGGYAHGLGYDWLDADTLLAIAGTEAGDEVVLFQCEVPAGTCDEVAPLGGFEEGELFAISFGESIWAGVAEGEASGSESVEVEVSEVPPPTQSSSTDRPE</sequence>
<evidence type="ECO:0008006" key="5">
    <source>
        <dbReference type="Google" id="ProtNLM"/>
    </source>
</evidence>
<comment type="caution">
    <text evidence="3">The sequence shown here is derived from an EMBL/GenBank/DDBJ whole genome shotgun (WGS) entry which is preliminary data.</text>
</comment>
<accession>A0A417XTT7</accession>